<accession>A0A1M5FNV9</accession>
<dbReference type="SUPFAM" id="SSF50249">
    <property type="entry name" value="Nucleic acid-binding proteins"/>
    <property type="match status" value="1"/>
</dbReference>
<keyword evidence="2" id="KW-1133">Transmembrane helix</keyword>
<keyword evidence="2" id="KW-0812">Transmembrane</keyword>
<feature type="transmembrane region" description="Helical" evidence="2">
    <location>
        <begin position="90"/>
        <end position="109"/>
    </location>
</feature>
<dbReference type="InterPro" id="IPR052069">
    <property type="entry name" value="Ca-reg_mRNA-binding_domain"/>
</dbReference>
<dbReference type="GO" id="GO:0043488">
    <property type="term" value="P:regulation of mRNA stability"/>
    <property type="evidence" value="ECO:0007669"/>
    <property type="project" value="TreeGrafter"/>
</dbReference>
<evidence type="ECO:0000256" key="2">
    <source>
        <dbReference type="SAM" id="Phobius"/>
    </source>
</evidence>
<evidence type="ECO:0000313" key="4">
    <source>
        <dbReference type="EMBL" id="SHF93109.1"/>
    </source>
</evidence>
<dbReference type="AlphaFoldDB" id="A0A1M5FNV9"/>
<proteinExistence type="predicted"/>
<organism evidence="4 5">
    <name type="scientific">Microbulbifer donghaiensis</name>
    <dbReference type="NCBI Taxonomy" id="494016"/>
    <lineage>
        <taxon>Bacteria</taxon>
        <taxon>Pseudomonadati</taxon>
        <taxon>Pseudomonadota</taxon>
        <taxon>Gammaproteobacteria</taxon>
        <taxon>Cellvibrionales</taxon>
        <taxon>Microbulbiferaceae</taxon>
        <taxon>Microbulbifer</taxon>
    </lineage>
</organism>
<dbReference type="SMART" id="SM00357">
    <property type="entry name" value="CSP"/>
    <property type="match status" value="1"/>
</dbReference>
<dbReference type="STRING" id="494016.SAMN04487965_2987"/>
<keyword evidence="5" id="KW-1185">Reference proteome</keyword>
<dbReference type="GO" id="GO:0005829">
    <property type="term" value="C:cytosol"/>
    <property type="evidence" value="ECO:0007669"/>
    <property type="project" value="UniProtKB-ARBA"/>
</dbReference>
<keyword evidence="2" id="KW-0472">Membrane</keyword>
<gene>
    <name evidence="4" type="ORF">SAMN04487965_2987</name>
</gene>
<reference evidence="5" key="1">
    <citation type="submission" date="2016-11" db="EMBL/GenBank/DDBJ databases">
        <authorList>
            <person name="Varghese N."/>
            <person name="Submissions S."/>
        </authorList>
    </citation>
    <scope>NUCLEOTIDE SEQUENCE [LARGE SCALE GENOMIC DNA]</scope>
    <source>
        <strain evidence="5">CGMCC 1.7063</strain>
    </source>
</reference>
<dbReference type="RefSeq" id="WP_073276537.1">
    <property type="nucleotide sequence ID" value="NZ_FQVA01000004.1"/>
</dbReference>
<dbReference type="InterPro" id="IPR002059">
    <property type="entry name" value="CSP_DNA-bd"/>
</dbReference>
<protein>
    <submittedName>
        <fullName evidence="4">Uncharacterized membrane protein YsdA, DUF1294 family</fullName>
    </submittedName>
</protein>
<dbReference type="Proteomes" id="UP000184170">
    <property type="component" value="Unassembled WGS sequence"/>
</dbReference>
<dbReference type="PANTHER" id="PTHR12962:SF1">
    <property type="entry name" value="COLD SHOCK DOMAIN-CONTAINING PROTEIN CG9705"/>
    <property type="match status" value="1"/>
</dbReference>
<dbReference type="InterPro" id="IPR012340">
    <property type="entry name" value="NA-bd_OB-fold"/>
</dbReference>
<feature type="transmembrane region" description="Helical" evidence="2">
    <location>
        <begin position="180"/>
        <end position="198"/>
    </location>
</feature>
<evidence type="ECO:0000259" key="3">
    <source>
        <dbReference type="PROSITE" id="PS51857"/>
    </source>
</evidence>
<name>A0A1M5FNV9_9GAMM</name>
<feature type="transmembrane region" description="Helical" evidence="2">
    <location>
        <begin position="115"/>
        <end position="133"/>
    </location>
</feature>
<feature type="domain" description="CSD" evidence="3">
    <location>
        <begin position="11"/>
        <end position="76"/>
    </location>
</feature>
<evidence type="ECO:0000313" key="5">
    <source>
        <dbReference type="Proteomes" id="UP000184170"/>
    </source>
</evidence>
<keyword evidence="1" id="KW-0597">Phosphoprotein</keyword>
<dbReference type="OrthoDB" id="72963at2"/>
<dbReference type="PROSITE" id="PS51857">
    <property type="entry name" value="CSD_2"/>
    <property type="match status" value="1"/>
</dbReference>
<dbReference type="GO" id="GO:0003730">
    <property type="term" value="F:mRNA 3'-UTR binding"/>
    <property type="evidence" value="ECO:0007669"/>
    <property type="project" value="TreeGrafter"/>
</dbReference>
<evidence type="ECO:0000256" key="1">
    <source>
        <dbReference type="ARBA" id="ARBA00022553"/>
    </source>
</evidence>
<dbReference type="InterPro" id="IPR010718">
    <property type="entry name" value="DUF1294"/>
</dbReference>
<dbReference type="Pfam" id="PF06961">
    <property type="entry name" value="DUF1294"/>
    <property type="match status" value="1"/>
</dbReference>
<dbReference type="InterPro" id="IPR011129">
    <property type="entry name" value="CSD"/>
</dbReference>
<sequence>MSAQSASAGSRVKGKISNWNDDKGFGFVEPMPGGKRVFIHIKAFTNRQRRPETGEVVTYELSADRQGRPCASKAVLAGDKPRNRRKRGGSGAALFGLIFFGLVGASVAFGKLPPLVPMLYAGMSLLTYLFYYVDKSAARSGDWRTKESTLHLMALLGGWPGALLAQQRLRHKSRKQPFRFIFWLTVLGNLGALAWLHTAEGSAYLRMLLGSYSSFPF</sequence>
<dbReference type="Gene3D" id="2.40.50.140">
    <property type="entry name" value="Nucleic acid-binding proteins"/>
    <property type="match status" value="1"/>
</dbReference>
<dbReference type="Pfam" id="PF00313">
    <property type="entry name" value="CSD"/>
    <property type="match status" value="1"/>
</dbReference>
<dbReference type="EMBL" id="FQVA01000004">
    <property type="protein sequence ID" value="SHF93109.1"/>
    <property type="molecule type" value="Genomic_DNA"/>
</dbReference>
<dbReference type="PANTHER" id="PTHR12962">
    <property type="entry name" value="CALCIUM-REGULATED HEAT STABLE PROTEIN CRHSP-24-RELATED"/>
    <property type="match status" value="1"/>
</dbReference>